<dbReference type="PANTHER" id="PTHR10815:SF5">
    <property type="entry name" value="METHYLATED-DNA--PROTEIN-CYSTEINE METHYLTRANSFERASE"/>
    <property type="match status" value="1"/>
</dbReference>
<dbReference type="Gene3D" id="1.10.10.10">
    <property type="entry name" value="Winged helix-like DNA-binding domain superfamily/Winged helix DNA-binding domain"/>
    <property type="match status" value="1"/>
</dbReference>
<dbReference type="GO" id="GO:0003908">
    <property type="term" value="F:methylated-DNA-[protein]-cysteine S-methyltransferase activity"/>
    <property type="evidence" value="ECO:0007669"/>
    <property type="project" value="UniProtKB-UniRule"/>
</dbReference>
<keyword evidence="5 9" id="KW-0808">Transferase</keyword>
<dbReference type="InterPro" id="IPR001497">
    <property type="entry name" value="MethylDNA_cys_MeTrfase_AS"/>
</dbReference>
<protein>
    <recommendedName>
        <fullName evidence="9">Methylated-DNA--protein-cysteine methyltransferase</fullName>
        <ecNumber evidence="9">2.1.1.63</ecNumber>
    </recommendedName>
    <alternativeName>
        <fullName evidence="9">6-O-methylguanine-DNA methyltransferase</fullName>
        <shortName evidence="9">MGMT</shortName>
    </alternativeName>
    <alternativeName>
        <fullName evidence="9">O-6-methylguanine-DNA-alkyltransferase</fullName>
    </alternativeName>
</protein>
<dbReference type="EMBL" id="SRMQ01000009">
    <property type="protein sequence ID" value="TGJ75943.1"/>
    <property type="molecule type" value="Genomic_DNA"/>
</dbReference>
<dbReference type="FunFam" id="1.10.10.10:FF:000214">
    <property type="entry name" value="Methylated-DNA--protein-cysteine methyltransferase"/>
    <property type="match status" value="1"/>
</dbReference>
<accession>A0A4Z0YAW0</accession>
<gene>
    <name evidence="12" type="primary">ogt</name>
    <name evidence="12" type="ORF">CAGA_19180</name>
</gene>
<dbReference type="InterPro" id="IPR023546">
    <property type="entry name" value="MGMT"/>
</dbReference>
<dbReference type="GO" id="GO:0032259">
    <property type="term" value="P:methylation"/>
    <property type="evidence" value="ECO:0007669"/>
    <property type="project" value="UniProtKB-KW"/>
</dbReference>
<keyword evidence="3 9" id="KW-0963">Cytoplasm</keyword>
<comment type="caution">
    <text evidence="12">The sequence shown here is derived from an EMBL/GenBank/DDBJ whole genome shotgun (WGS) entry which is preliminary data.</text>
</comment>
<dbReference type="InterPro" id="IPR014048">
    <property type="entry name" value="MethylDNA_cys_MeTrfase_DNA-bd"/>
</dbReference>
<comment type="similarity">
    <text evidence="2 9">Belongs to the MGMT family.</text>
</comment>
<evidence type="ECO:0000256" key="8">
    <source>
        <dbReference type="ARBA" id="ARBA00049348"/>
    </source>
</evidence>
<evidence type="ECO:0000256" key="1">
    <source>
        <dbReference type="ARBA" id="ARBA00001286"/>
    </source>
</evidence>
<evidence type="ECO:0000256" key="3">
    <source>
        <dbReference type="ARBA" id="ARBA00022490"/>
    </source>
</evidence>
<dbReference type="GO" id="GO:0006307">
    <property type="term" value="P:DNA alkylation repair"/>
    <property type="evidence" value="ECO:0007669"/>
    <property type="project" value="UniProtKB-UniRule"/>
</dbReference>
<dbReference type="InterPro" id="IPR008332">
    <property type="entry name" value="MethylG_MeTrfase_N"/>
</dbReference>
<dbReference type="Pfam" id="PF02870">
    <property type="entry name" value="Methyltransf_1N"/>
    <property type="match status" value="1"/>
</dbReference>
<dbReference type="EC" id="2.1.1.63" evidence="9"/>
<comment type="subcellular location">
    <subcellularLocation>
        <location evidence="9">Cytoplasm</location>
    </subcellularLocation>
</comment>
<comment type="catalytic activity">
    <reaction evidence="8 9">
        <text>a 6-O-methyl-2'-deoxyguanosine in DNA + L-cysteinyl-[protein] = S-methyl-L-cysteinyl-[protein] + a 2'-deoxyguanosine in DNA</text>
        <dbReference type="Rhea" id="RHEA:24000"/>
        <dbReference type="Rhea" id="RHEA-COMP:10131"/>
        <dbReference type="Rhea" id="RHEA-COMP:10132"/>
        <dbReference type="Rhea" id="RHEA-COMP:11367"/>
        <dbReference type="Rhea" id="RHEA-COMP:11368"/>
        <dbReference type="ChEBI" id="CHEBI:29950"/>
        <dbReference type="ChEBI" id="CHEBI:82612"/>
        <dbReference type="ChEBI" id="CHEBI:85445"/>
        <dbReference type="ChEBI" id="CHEBI:85448"/>
        <dbReference type="EC" id="2.1.1.63"/>
    </reaction>
</comment>
<evidence type="ECO:0000256" key="7">
    <source>
        <dbReference type="ARBA" id="ARBA00023204"/>
    </source>
</evidence>
<evidence type="ECO:0000259" key="10">
    <source>
        <dbReference type="Pfam" id="PF01035"/>
    </source>
</evidence>
<evidence type="ECO:0000256" key="5">
    <source>
        <dbReference type="ARBA" id="ARBA00022679"/>
    </source>
</evidence>
<keyword evidence="6 9" id="KW-0227">DNA damage</keyword>
<reference evidence="12 13" key="1">
    <citation type="submission" date="2019-04" db="EMBL/GenBank/DDBJ databases">
        <authorList>
            <person name="Poehlein A."/>
            <person name="Bengelsdorf F.R."/>
            <person name="Duerre P."/>
            <person name="Daniel R."/>
        </authorList>
    </citation>
    <scope>NUCLEOTIDE SEQUENCE [LARGE SCALE GENOMIC DNA]</scope>
    <source>
        <strain evidence="12 13">BS-1</strain>
    </source>
</reference>
<dbReference type="OrthoDB" id="9802228at2"/>
<dbReference type="InterPro" id="IPR036388">
    <property type="entry name" value="WH-like_DNA-bd_sf"/>
</dbReference>
<feature type="active site" description="Nucleophile; methyl group acceptor" evidence="9">
    <location>
        <position position="124"/>
    </location>
</feature>
<evidence type="ECO:0000313" key="13">
    <source>
        <dbReference type="Proteomes" id="UP000297714"/>
    </source>
</evidence>
<dbReference type="GO" id="GO:0005737">
    <property type="term" value="C:cytoplasm"/>
    <property type="evidence" value="ECO:0007669"/>
    <property type="project" value="UniProtKB-SubCell"/>
</dbReference>
<keyword evidence="4 9" id="KW-0489">Methyltransferase</keyword>
<proteinExistence type="inferred from homology"/>
<comment type="miscellaneous">
    <text evidence="9">This enzyme catalyzes only one turnover and therefore is not strictly catalytic. According to one definition, an enzyme is a biocatalyst that acts repeatedly and over many reaction cycles.</text>
</comment>
<dbReference type="Proteomes" id="UP000297714">
    <property type="component" value="Unassembled WGS sequence"/>
</dbReference>
<dbReference type="Pfam" id="PF01035">
    <property type="entry name" value="DNA_binding_1"/>
    <property type="match status" value="1"/>
</dbReference>
<keyword evidence="7 9" id="KW-0234">DNA repair</keyword>
<comment type="function">
    <text evidence="9">Involved in the cellular defense against the biological effects of O6-methylguanine (O6-MeG) and O4-methylthymine (O4-MeT) in DNA. Repairs the methylated nucleobase in DNA by stoichiometrically transferring the methyl group to a cysteine residue in the enzyme. This is a suicide reaction: the enzyme is irreversibly inactivated.</text>
</comment>
<dbReference type="InterPro" id="IPR036217">
    <property type="entry name" value="MethylDNA_cys_MeTrfase_DNAb"/>
</dbReference>
<evidence type="ECO:0000256" key="9">
    <source>
        <dbReference type="HAMAP-Rule" id="MF_00772"/>
    </source>
</evidence>
<dbReference type="SUPFAM" id="SSF53155">
    <property type="entry name" value="Methylated DNA-protein cysteine methyltransferase domain"/>
    <property type="match status" value="1"/>
</dbReference>
<evidence type="ECO:0000256" key="4">
    <source>
        <dbReference type="ARBA" id="ARBA00022603"/>
    </source>
</evidence>
<dbReference type="NCBIfam" id="TIGR00589">
    <property type="entry name" value="ogt"/>
    <property type="match status" value="1"/>
</dbReference>
<dbReference type="PANTHER" id="PTHR10815">
    <property type="entry name" value="METHYLATED-DNA--PROTEIN-CYSTEINE METHYLTRANSFERASE"/>
    <property type="match status" value="1"/>
</dbReference>
<feature type="domain" description="Methylated-DNA-[protein]-cysteine S-methyltransferase DNA binding" evidence="10">
    <location>
        <begin position="73"/>
        <end position="152"/>
    </location>
</feature>
<dbReference type="CDD" id="cd06445">
    <property type="entry name" value="ATase"/>
    <property type="match status" value="1"/>
</dbReference>
<dbReference type="HAMAP" id="MF_00772">
    <property type="entry name" value="OGT"/>
    <property type="match status" value="1"/>
</dbReference>
<dbReference type="SUPFAM" id="SSF46767">
    <property type="entry name" value="Methylated DNA-protein cysteine methyltransferase, C-terminal domain"/>
    <property type="match status" value="1"/>
</dbReference>
<dbReference type="RefSeq" id="WP_135660206.1">
    <property type="nucleotide sequence ID" value="NZ_JAJUFJ010000008.1"/>
</dbReference>
<feature type="domain" description="Methylguanine DNA methyltransferase ribonuclease-like" evidence="11">
    <location>
        <begin position="4"/>
        <end position="69"/>
    </location>
</feature>
<sequence>MKKWFFYDMDIGNIGIGCKDTGITDALLPGGLPDDTGTVAETQLHREAFRQLKEYFAGTRREFSLPLSPEGTEFQKRVWKCLLSIPYGETRSYKQIAEMAGCPRGYRAVGMANNRNPIPIFIPCHRVIGANGSLVGYGGGLDIKKKLLRLEQGR</sequence>
<name>A0A4Z0YAW0_9FIRM</name>
<dbReference type="InterPro" id="IPR036631">
    <property type="entry name" value="MGMT_N_sf"/>
</dbReference>
<keyword evidence="13" id="KW-1185">Reference proteome</keyword>
<evidence type="ECO:0000256" key="6">
    <source>
        <dbReference type="ARBA" id="ARBA00022763"/>
    </source>
</evidence>
<evidence type="ECO:0000313" key="12">
    <source>
        <dbReference type="EMBL" id="TGJ75943.1"/>
    </source>
</evidence>
<dbReference type="AlphaFoldDB" id="A0A4Z0YAW0"/>
<organism evidence="12 13">
    <name type="scientific">Caproiciproducens galactitolivorans</name>
    <dbReference type="NCBI Taxonomy" id="642589"/>
    <lineage>
        <taxon>Bacteria</taxon>
        <taxon>Bacillati</taxon>
        <taxon>Bacillota</taxon>
        <taxon>Clostridia</taxon>
        <taxon>Eubacteriales</taxon>
        <taxon>Acutalibacteraceae</taxon>
        <taxon>Caproiciproducens</taxon>
    </lineage>
</organism>
<dbReference type="PROSITE" id="PS00374">
    <property type="entry name" value="MGMT"/>
    <property type="match status" value="1"/>
</dbReference>
<dbReference type="Gene3D" id="3.30.160.70">
    <property type="entry name" value="Methylated DNA-protein cysteine methyltransferase domain"/>
    <property type="match status" value="1"/>
</dbReference>
<evidence type="ECO:0000256" key="2">
    <source>
        <dbReference type="ARBA" id="ARBA00008711"/>
    </source>
</evidence>
<comment type="catalytic activity">
    <reaction evidence="1 9">
        <text>a 4-O-methyl-thymidine in DNA + L-cysteinyl-[protein] = a thymidine in DNA + S-methyl-L-cysteinyl-[protein]</text>
        <dbReference type="Rhea" id="RHEA:53428"/>
        <dbReference type="Rhea" id="RHEA-COMP:10131"/>
        <dbReference type="Rhea" id="RHEA-COMP:10132"/>
        <dbReference type="Rhea" id="RHEA-COMP:13555"/>
        <dbReference type="Rhea" id="RHEA-COMP:13556"/>
        <dbReference type="ChEBI" id="CHEBI:29950"/>
        <dbReference type="ChEBI" id="CHEBI:82612"/>
        <dbReference type="ChEBI" id="CHEBI:137386"/>
        <dbReference type="ChEBI" id="CHEBI:137387"/>
        <dbReference type="EC" id="2.1.1.63"/>
    </reaction>
</comment>
<evidence type="ECO:0000259" key="11">
    <source>
        <dbReference type="Pfam" id="PF02870"/>
    </source>
</evidence>